<evidence type="ECO:0000313" key="3">
    <source>
        <dbReference type="Proteomes" id="UP000008281"/>
    </source>
</evidence>
<dbReference type="EMBL" id="DS268507">
    <property type="protein sequence ID" value="EFO83122.1"/>
    <property type="molecule type" value="Genomic_DNA"/>
</dbReference>
<accession>E3N112</accession>
<gene>
    <name evidence="2" type="ORF">CRE_12967</name>
</gene>
<dbReference type="HOGENOM" id="CLU_062306_0_0_1"/>
<dbReference type="Proteomes" id="UP000008281">
    <property type="component" value="Unassembled WGS sequence"/>
</dbReference>
<evidence type="ECO:0000256" key="1">
    <source>
        <dbReference type="SAM" id="Phobius"/>
    </source>
</evidence>
<proteinExistence type="predicted"/>
<dbReference type="STRING" id="31234.E3N112"/>
<keyword evidence="1" id="KW-0472">Membrane</keyword>
<dbReference type="InParanoid" id="E3N112"/>
<keyword evidence="3" id="KW-1185">Reference proteome</keyword>
<keyword evidence="1" id="KW-0812">Transmembrane</keyword>
<evidence type="ECO:0000313" key="2">
    <source>
        <dbReference type="EMBL" id="EFO83122.1"/>
    </source>
</evidence>
<dbReference type="OMA" id="MDICEAC"/>
<organism evidence="3">
    <name type="scientific">Caenorhabditis remanei</name>
    <name type="common">Caenorhabditis vulgaris</name>
    <dbReference type="NCBI Taxonomy" id="31234"/>
    <lineage>
        <taxon>Eukaryota</taxon>
        <taxon>Metazoa</taxon>
        <taxon>Ecdysozoa</taxon>
        <taxon>Nematoda</taxon>
        <taxon>Chromadorea</taxon>
        <taxon>Rhabditida</taxon>
        <taxon>Rhabditina</taxon>
        <taxon>Rhabditomorpha</taxon>
        <taxon>Rhabditoidea</taxon>
        <taxon>Rhabditidae</taxon>
        <taxon>Peloderinae</taxon>
        <taxon>Caenorhabditis</taxon>
    </lineage>
</organism>
<keyword evidence="1" id="KW-1133">Transmembrane helix</keyword>
<protein>
    <submittedName>
        <fullName evidence="2">Uncharacterized protein</fullName>
    </submittedName>
</protein>
<dbReference type="OrthoDB" id="9974378at2759"/>
<feature type="transmembrane region" description="Helical" evidence="1">
    <location>
        <begin position="6"/>
        <end position="25"/>
    </location>
</feature>
<dbReference type="eggNOG" id="KOG3765">
    <property type="taxonomic scope" value="Eukaryota"/>
</dbReference>
<dbReference type="PANTHER" id="PTHR47411">
    <property type="entry name" value="B3GNT1, BETA-1,3-N-ACETYLGUCOSAMINYLTRANSFERASE 1, HOMOLOG"/>
    <property type="match status" value="1"/>
</dbReference>
<dbReference type="PANTHER" id="PTHR47411:SF1">
    <property type="entry name" value="B3GNT1, BETA-1,3-N-ACETYLGUCOSAMINYLTRANSFERASE 1, HOMOLOG"/>
    <property type="match status" value="1"/>
</dbReference>
<reference evidence="2" key="1">
    <citation type="submission" date="2007-07" db="EMBL/GenBank/DDBJ databases">
        <title>PCAP assembly of the Caenorhabditis remanei genome.</title>
        <authorList>
            <consortium name="The Caenorhabditis remanei Sequencing Consortium"/>
            <person name="Wilson R.K."/>
        </authorList>
    </citation>
    <scope>NUCLEOTIDE SEQUENCE [LARGE SCALE GENOMIC DNA]</scope>
    <source>
        <strain evidence="2">PB4641</strain>
    </source>
</reference>
<name>E3N112_CAERE</name>
<sequence length="409" mass="47883">MKLTHGLLFVTILFAWSLVLFYIATNEVKMFTPTMQTVMFDEQYCLGYNFLRSQKPFREDGLEPVTLTTHGTSGIIEEIEKKSSSWDGPISFALFIDYHSKRALEYIADVHRCNKKFQERVSHLRLELEDHTYCFQVSVQIAFRISPYQMFCQPIQYPKPLRSCEDFIRNRNKIIKTILSNNFAEKKYLKEIDAPFQLYPFNIMRNLARKGAQSDLHLLMDADMITSDGFATKVKKISNEMIDGKSKNALVIRRFETNRKVIPRDNEKLKAGFENKTIFEFHHKFFFVGHRIPDVQKWFNVSGKTNKVSSWEIPYLGAQWETPVIIHRDDVYNADYFPARIRDVQSLIYKLCRANYTFNLLSHVFSVHEGVKVDDTMYSKVVSEHSRKYGRNSFHSICQGDGRLVSSYN</sequence>
<dbReference type="AlphaFoldDB" id="E3N112"/>
<dbReference type="Pfam" id="PF13896">
    <property type="entry name" value="Glyco_transf_49"/>
    <property type="match status" value="1"/>
</dbReference>